<evidence type="ECO:0000259" key="1">
    <source>
        <dbReference type="Pfam" id="PF13175"/>
    </source>
</evidence>
<protein>
    <submittedName>
        <fullName evidence="2">ATP-binding protein</fullName>
    </submittedName>
</protein>
<feature type="domain" description="Endonuclease GajA/Old nuclease/RecF-like AAA" evidence="1">
    <location>
        <begin position="144"/>
        <end position="279"/>
    </location>
</feature>
<reference evidence="2 3" key="1">
    <citation type="submission" date="2021-06" db="EMBL/GenBank/DDBJ databases">
        <title>Complete genome sequence of the secondary alcohol utilizing methanogen Methanospirillum hungatei strain GP1.</title>
        <authorList>
            <person name="Day L.A."/>
            <person name="Costa K.C."/>
        </authorList>
    </citation>
    <scope>NUCLEOTIDE SEQUENCE [LARGE SCALE GENOMIC DNA]</scope>
    <source>
        <strain evidence="2 3">GP1</strain>
    </source>
</reference>
<dbReference type="GO" id="GO:0005524">
    <property type="term" value="F:ATP binding"/>
    <property type="evidence" value="ECO:0007669"/>
    <property type="project" value="UniProtKB-KW"/>
</dbReference>
<sequence length="541" mass="63113">MKDLEFQFTDGINVISGTNGTCKTSLLHIISNSFQAVTKTCDWIQDPNCIYIINKVNSILNPKIERLTKGDKKFNDPANGHKGTLLKVEYYNYSTLDFRKHISPKNNRYSIKPYYGKGNQDSLPYCPIIYLGLSRLFPFGEFQNEETVKSINNSLPKEYQDEISKIYEDFTHLKVFSSAPQQMGDIKVRSDFSSEKEGVDSNTISDGEDNLFILLTALISLKYYFNSITSKNYIESILLIDELDGTLHPSFQYKILNLFRKFAQEFKIQIIFTTHSLSILEYALQKKDNVIYLIDNVTTVKRIEAPDIYKIKMYLHNITDNDIYSGKKIPIFSEDAEARVFLNILFDFFTENYEGFSKVRNYFHIVNVNIGAKNILNIFEDIYLLKSTMQSICILDGDQHNKRDLNKHITVLPGIFSPEKLIMNYSVTLFEADDPFWIEPSILSCGYGKIYYLDKIKPDFDSIDIKIQELKKNGISIHGKERELRKKIFEKHERFFELLFRHWINNPNNRNLIDPFYNDLHILFKKVAAFHGVNPKFWDFD</sequence>
<evidence type="ECO:0000313" key="3">
    <source>
        <dbReference type="Proteomes" id="UP000694228"/>
    </source>
</evidence>
<proteinExistence type="predicted"/>
<organism evidence="2 3">
    <name type="scientific">Methanospirillum hungatei</name>
    <dbReference type="NCBI Taxonomy" id="2203"/>
    <lineage>
        <taxon>Archaea</taxon>
        <taxon>Methanobacteriati</taxon>
        <taxon>Methanobacteriota</taxon>
        <taxon>Stenosarchaea group</taxon>
        <taxon>Methanomicrobia</taxon>
        <taxon>Methanomicrobiales</taxon>
        <taxon>Methanospirillaceae</taxon>
        <taxon>Methanospirillum</taxon>
    </lineage>
</organism>
<dbReference type="Pfam" id="PF13175">
    <property type="entry name" value="AAA_15"/>
    <property type="match status" value="1"/>
</dbReference>
<dbReference type="AlphaFoldDB" id="A0A8F5ZF65"/>
<dbReference type="Proteomes" id="UP000694228">
    <property type="component" value="Chromosome"/>
</dbReference>
<name>A0A8F5ZF65_METHU</name>
<evidence type="ECO:0000313" key="2">
    <source>
        <dbReference type="EMBL" id="QXO95547.1"/>
    </source>
</evidence>
<dbReference type="PANTHER" id="PTHR43581">
    <property type="entry name" value="ATP/GTP PHOSPHATASE"/>
    <property type="match status" value="1"/>
</dbReference>
<gene>
    <name evidence="2" type="ORF">KSK55_03870</name>
</gene>
<dbReference type="CDD" id="cd00267">
    <property type="entry name" value="ABC_ATPase"/>
    <property type="match status" value="1"/>
</dbReference>
<dbReference type="EMBL" id="CP077107">
    <property type="protein sequence ID" value="QXO95547.1"/>
    <property type="molecule type" value="Genomic_DNA"/>
</dbReference>
<keyword evidence="2" id="KW-0547">Nucleotide-binding</keyword>
<dbReference type="OrthoDB" id="387312at2157"/>
<dbReference type="PANTHER" id="PTHR43581:SF4">
    <property type="entry name" value="ATP_GTP PHOSPHATASE"/>
    <property type="match status" value="1"/>
</dbReference>
<dbReference type="InterPro" id="IPR051396">
    <property type="entry name" value="Bact_Antivir_Def_Nuclease"/>
</dbReference>
<accession>A0A8F5ZF65</accession>
<keyword evidence="2" id="KW-0067">ATP-binding</keyword>
<dbReference type="InterPro" id="IPR041685">
    <property type="entry name" value="AAA_GajA/Old/RecF-like"/>
</dbReference>